<dbReference type="Proteomes" id="UP001300745">
    <property type="component" value="Unassembled WGS sequence"/>
</dbReference>
<protein>
    <recommendedName>
        <fullName evidence="4">Lipoprotein</fullName>
    </recommendedName>
</protein>
<keyword evidence="1" id="KW-0472">Membrane</keyword>
<comment type="caution">
    <text evidence="2">The sequence shown here is derived from an EMBL/GenBank/DDBJ whole genome shotgun (WGS) entry which is preliminary data.</text>
</comment>
<feature type="transmembrane region" description="Helical" evidence="1">
    <location>
        <begin position="7"/>
        <end position="30"/>
    </location>
</feature>
<gene>
    <name evidence="2" type="ORF">ORI27_06740</name>
</gene>
<sequence>MIKLCAWAGPATVVVALTGWLIAGVLPLPLGSSSSTAEVVAFYSNDTRVLVGLVIAQLGICLVFPLIALIALAMLRIEGRSPLLTIIQVVTGAATGVLLLLPMLLMAIIAFRPDRTPELTVTLNDIAWLMFLTPIAPFMIQNIAIGTAILGDKRSVLPRWLGYFNIWVAAAFIPDVLAFFFHSGPFSWRGVFVFWLALFAYAAFLIVMGVVLRKANLDSERTEDETAPR</sequence>
<evidence type="ECO:0000256" key="1">
    <source>
        <dbReference type="SAM" id="Phobius"/>
    </source>
</evidence>
<keyword evidence="3" id="KW-1185">Reference proteome</keyword>
<feature type="transmembrane region" description="Helical" evidence="1">
    <location>
        <begin position="193"/>
        <end position="212"/>
    </location>
</feature>
<evidence type="ECO:0000313" key="2">
    <source>
        <dbReference type="EMBL" id="MCX2936387.1"/>
    </source>
</evidence>
<dbReference type="EMBL" id="JAPJDO010000004">
    <property type="protein sequence ID" value="MCX2936387.1"/>
    <property type="molecule type" value="Genomic_DNA"/>
</dbReference>
<feature type="transmembrane region" description="Helical" evidence="1">
    <location>
        <begin position="126"/>
        <end position="150"/>
    </location>
</feature>
<name>A0ABT3SAH9_9MYCO</name>
<feature type="transmembrane region" description="Helical" evidence="1">
    <location>
        <begin position="50"/>
        <end position="75"/>
    </location>
</feature>
<reference evidence="2 3" key="1">
    <citation type="submission" date="2022-11" db="EMBL/GenBank/DDBJ databases">
        <title>Mycobacterium sp. nov.</title>
        <authorList>
            <person name="Papic B."/>
            <person name="Spicic S."/>
            <person name="Duvnjak S."/>
        </authorList>
    </citation>
    <scope>NUCLEOTIDE SEQUENCE [LARGE SCALE GENOMIC DNA]</scope>
    <source>
        <strain evidence="2 3">CVI_P4</strain>
    </source>
</reference>
<keyword evidence="1" id="KW-1133">Transmembrane helix</keyword>
<accession>A0ABT3SAH9</accession>
<dbReference type="RefSeq" id="WP_265995878.1">
    <property type="nucleotide sequence ID" value="NZ_JAPJDN010000004.1"/>
</dbReference>
<feature type="transmembrane region" description="Helical" evidence="1">
    <location>
        <begin position="87"/>
        <end position="111"/>
    </location>
</feature>
<organism evidence="2 3">
    <name type="scientific">Mycobacterium pinniadriaticum</name>
    <dbReference type="NCBI Taxonomy" id="2994102"/>
    <lineage>
        <taxon>Bacteria</taxon>
        <taxon>Bacillati</taxon>
        <taxon>Actinomycetota</taxon>
        <taxon>Actinomycetes</taxon>
        <taxon>Mycobacteriales</taxon>
        <taxon>Mycobacteriaceae</taxon>
        <taxon>Mycobacterium</taxon>
    </lineage>
</organism>
<evidence type="ECO:0000313" key="3">
    <source>
        <dbReference type="Proteomes" id="UP001300745"/>
    </source>
</evidence>
<proteinExistence type="predicted"/>
<keyword evidence="1" id="KW-0812">Transmembrane</keyword>
<evidence type="ECO:0008006" key="4">
    <source>
        <dbReference type="Google" id="ProtNLM"/>
    </source>
</evidence>
<feature type="transmembrane region" description="Helical" evidence="1">
    <location>
        <begin position="162"/>
        <end position="181"/>
    </location>
</feature>